<dbReference type="AlphaFoldDB" id="A0A4Z0R654"/>
<evidence type="ECO:0000313" key="6">
    <source>
        <dbReference type="EMBL" id="TGE38318.1"/>
    </source>
</evidence>
<dbReference type="Gene3D" id="3.20.20.70">
    <property type="entry name" value="Aldolase class I"/>
    <property type="match status" value="1"/>
</dbReference>
<sequence>MNFRDDLLTIEIPTRELEQTFAGGWKEFDESANLSKLLSKAWSLRRRNFPDVINFAVPGGRHYEGKNFSNSGRFLNVSITGDACALHCDHCQGTMLKGMIPAPTPQKLKEIGLRLREKGATGLLITGGCNPEGMIPLKPFLEAIAYLKSLNFTIHVHTGLADKEAAVGLKKAGVDKVFLDMIGDAATIQRVYHLDRQPSAFREALEILLAEDLDVVPHVVIGLNYGKIMGEENLIQTLSDYPLKTLVLVALRPVLNTPMGGVLGPDAADIIRITAQTRLWNPALKLSFGCARPYTQKAWLERGLIAAGINTLAFPLDETIDSAVAHGLKSVMSEMCCGGL</sequence>
<evidence type="ECO:0000259" key="5">
    <source>
        <dbReference type="PROSITE" id="PS51918"/>
    </source>
</evidence>
<dbReference type="InterPro" id="IPR058240">
    <property type="entry name" value="rSAM_sf"/>
</dbReference>
<name>A0A4Z0R654_9FIRM</name>
<dbReference type="InterPro" id="IPR006638">
    <property type="entry name" value="Elp3/MiaA/NifB-like_rSAM"/>
</dbReference>
<evidence type="ECO:0000256" key="2">
    <source>
        <dbReference type="ARBA" id="ARBA00022723"/>
    </source>
</evidence>
<dbReference type="OrthoDB" id="5420460at2"/>
<evidence type="ECO:0000256" key="1">
    <source>
        <dbReference type="ARBA" id="ARBA00022691"/>
    </source>
</evidence>
<dbReference type="RefSeq" id="WP_135546293.1">
    <property type="nucleotide sequence ID" value="NZ_SPQQ01000003.1"/>
</dbReference>
<keyword evidence="3" id="KW-0408">Iron</keyword>
<dbReference type="GO" id="GO:0046872">
    <property type="term" value="F:metal ion binding"/>
    <property type="evidence" value="ECO:0007669"/>
    <property type="project" value="UniProtKB-KW"/>
</dbReference>
<dbReference type="PANTHER" id="PTHR43288:SF2">
    <property type="entry name" value="RADICAL SAM CORE DOMAIN-CONTAINING PROTEIN"/>
    <property type="match status" value="1"/>
</dbReference>
<keyword evidence="1" id="KW-0949">S-adenosyl-L-methionine</keyword>
<dbReference type="PANTHER" id="PTHR43288">
    <property type="entry name" value="BIOTIN SYNTHASE-RELATED PROTEIN, RADICAL SAM SUPERFAMILY"/>
    <property type="match status" value="1"/>
</dbReference>
<proteinExistence type="predicted"/>
<reference evidence="6 7" key="1">
    <citation type="submission" date="2019-03" db="EMBL/GenBank/DDBJ databases">
        <title>Draft Genome Sequence of Desulfosporosinus fructosivorans Strain 63.6F, Isolated from Marine Sediment in the Baltic Sea.</title>
        <authorList>
            <person name="Hausmann B."/>
            <person name="Vandieken V."/>
            <person name="Pjevac P."/>
            <person name="Schreck K."/>
            <person name="Herbold C.W."/>
            <person name="Loy A."/>
        </authorList>
    </citation>
    <scope>NUCLEOTIDE SEQUENCE [LARGE SCALE GENOMIC DNA]</scope>
    <source>
        <strain evidence="6 7">63.6F</strain>
    </source>
</reference>
<dbReference type="SMART" id="SM00729">
    <property type="entry name" value="Elp3"/>
    <property type="match status" value="1"/>
</dbReference>
<keyword evidence="2" id="KW-0479">Metal-binding</keyword>
<dbReference type="PROSITE" id="PS51918">
    <property type="entry name" value="RADICAL_SAM"/>
    <property type="match status" value="1"/>
</dbReference>
<dbReference type="GO" id="GO:0051536">
    <property type="term" value="F:iron-sulfur cluster binding"/>
    <property type="evidence" value="ECO:0007669"/>
    <property type="project" value="UniProtKB-KW"/>
</dbReference>
<dbReference type="SFLD" id="SFLDG01113">
    <property type="entry name" value="Uncharacterised_Radical_SAM_Su"/>
    <property type="match status" value="1"/>
</dbReference>
<gene>
    <name evidence="6" type="ORF">E4K67_10190</name>
</gene>
<keyword evidence="4" id="KW-0411">Iron-sulfur</keyword>
<evidence type="ECO:0000256" key="4">
    <source>
        <dbReference type="ARBA" id="ARBA00023014"/>
    </source>
</evidence>
<comment type="caution">
    <text evidence="6">The sequence shown here is derived from an EMBL/GenBank/DDBJ whole genome shotgun (WGS) entry which is preliminary data.</text>
</comment>
<organism evidence="6 7">
    <name type="scientific">Desulfosporosinus fructosivorans</name>
    <dbReference type="NCBI Taxonomy" id="2018669"/>
    <lineage>
        <taxon>Bacteria</taxon>
        <taxon>Bacillati</taxon>
        <taxon>Bacillota</taxon>
        <taxon>Clostridia</taxon>
        <taxon>Eubacteriales</taxon>
        <taxon>Desulfitobacteriaceae</taxon>
        <taxon>Desulfosporosinus</taxon>
    </lineage>
</organism>
<dbReference type="InterPro" id="IPR013785">
    <property type="entry name" value="Aldolase_TIM"/>
</dbReference>
<keyword evidence="7" id="KW-1185">Reference proteome</keyword>
<dbReference type="InterPro" id="IPR007197">
    <property type="entry name" value="rSAM"/>
</dbReference>
<accession>A0A4Z0R654</accession>
<dbReference type="SFLD" id="SFLDS00029">
    <property type="entry name" value="Radical_SAM"/>
    <property type="match status" value="1"/>
</dbReference>
<dbReference type="CDD" id="cd01335">
    <property type="entry name" value="Radical_SAM"/>
    <property type="match status" value="1"/>
</dbReference>
<evidence type="ECO:0000313" key="7">
    <source>
        <dbReference type="Proteomes" id="UP000298460"/>
    </source>
</evidence>
<dbReference type="EMBL" id="SPQQ01000003">
    <property type="protein sequence ID" value="TGE38318.1"/>
    <property type="molecule type" value="Genomic_DNA"/>
</dbReference>
<evidence type="ECO:0000256" key="3">
    <source>
        <dbReference type="ARBA" id="ARBA00023004"/>
    </source>
</evidence>
<dbReference type="Proteomes" id="UP000298460">
    <property type="component" value="Unassembled WGS sequence"/>
</dbReference>
<protein>
    <submittedName>
        <fullName evidence="6">Radical SAM protein</fullName>
    </submittedName>
</protein>
<dbReference type="SUPFAM" id="SSF102114">
    <property type="entry name" value="Radical SAM enzymes"/>
    <property type="match status" value="1"/>
</dbReference>
<dbReference type="GO" id="GO:0003824">
    <property type="term" value="F:catalytic activity"/>
    <property type="evidence" value="ECO:0007669"/>
    <property type="project" value="InterPro"/>
</dbReference>
<dbReference type="Pfam" id="PF04055">
    <property type="entry name" value="Radical_SAM"/>
    <property type="match status" value="1"/>
</dbReference>
<feature type="domain" description="Radical SAM core" evidence="5">
    <location>
        <begin position="67"/>
        <end position="291"/>
    </location>
</feature>